<dbReference type="KEGG" id="fer:FNB15_18240"/>
<evidence type="ECO:0000313" key="3">
    <source>
        <dbReference type="EMBL" id="QDO99089.1"/>
    </source>
</evidence>
<dbReference type="NCBIfam" id="TIGR01554">
    <property type="entry name" value="major_cap_HK97"/>
    <property type="match status" value="1"/>
</dbReference>
<dbReference type="SUPFAM" id="SSF56563">
    <property type="entry name" value="Major capsid protein gp5"/>
    <property type="match status" value="1"/>
</dbReference>
<evidence type="ECO:0000313" key="4">
    <source>
        <dbReference type="Proteomes" id="UP000317496"/>
    </source>
</evidence>
<dbReference type="Pfam" id="PF05065">
    <property type="entry name" value="Phage_capsid"/>
    <property type="match status" value="1"/>
</dbReference>
<accession>A0A516H5L6</accession>
<dbReference type="Proteomes" id="UP000317496">
    <property type="component" value="Chromosome"/>
</dbReference>
<proteinExistence type="predicted"/>
<dbReference type="InterPro" id="IPR024455">
    <property type="entry name" value="Phage_capsid"/>
</dbReference>
<name>A0A516H5L6_9PROT</name>
<dbReference type="InterPro" id="IPR054612">
    <property type="entry name" value="Phage_capsid-like_C"/>
</dbReference>
<reference evidence="3 4" key="1">
    <citation type="submission" date="2019-07" db="EMBL/GenBank/DDBJ databases">
        <title>Genome sequencing for Ferrovibrio sp. K5.</title>
        <authorList>
            <person name="Park S.-J."/>
        </authorList>
    </citation>
    <scope>NUCLEOTIDE SEQUENCE [LARGE SCALE GENOMIC DNA]</scope>
    <source>
        <strain evidence="3 4">K5</strain>
    </source>
</reference>
<evidence type="ECO:0000259" key="2">
    <source>
        <dbReference type="Pfam" id="PF05065"/>
    </source>
</evidence>
<organism evidence="3 4">
    <name type="scientific">Ferrovibrio terrae</name>
    <dbReference type="NCBI Taxonomy" id="2594003"/>
    <lineage>
        <taxon>Bacteria</taxon>
        <taxon>Pseudomonadati</taxon>
        <taxon>Pseudomonadota</taxon>
        <taxon>Alphaproteobacteria</taxon>
        <taxon>Rhodospirillales</taxon>
        <taxon>Rhodospirillaceae</taxon>
        <taxon>Ferrovibrio</taxon>
    </lineage>
</organism>
<sequence length="387" mass="40923">MAAGHRRRLSAPERKIMTYSYLPKGTAFTRYAMALAAAKGDLMQAAALAKRWDASTPEVGNVLKSAISAGTTTDATWAAPLVEYNTMSGEFIELLRPMTIIGRIPGLRTVPFNISVPRQSAGVSMAWVGEGRAAPFGAMDLDTVALRWAKAAGIVALTKELALFSSPAAEALVRSDLLAAMAQFVDRQFVDPVVAEVSNVSPASITHGVTPRRASGTTANHARADLEFLFAQFLAANLTLAGAVLIMTEEQAIRFSMMRTGGSYDFPGISAAGGVMFGLPVITSESAVATEDPASPQSYEAGGLIILAKASEIMIADDGQVFLDSSGVAALQMDSEPDEPTTNSTVLVSLWQRGLIGLKAERVINWKKRRSAAVQYITGAAYTSVTA</sequence>
<dbReference type="RefSeq" id="WP_144258085.1">
    <property type="nucleotide sequence ID" value="NZ_CP041636.1"/>
</dbReference>
<dbReference type="EMBL" id="CP041636">
    <property type="protein sequence ID" value="QDO99089.1"/>
    <property type="molecule type" value="Genomic_DNA"/>
</dbReference>
<dbReference type="AlphaFoldDB" id="A0A516H5L6"/>
<comment type="subcellular location">
    <subcellularLocation>
        <location evidence="1">Virion</location>
    </subcellularLocation>
</comment>
<dbReference type="OrthoDB" id="6982310at2"/>
<gene>
    <name evidence="3" type="ORF">FNB15_18240</name>
</gene>
<keyword evidence="4" id="KW-1185">Reference proteome</keyword>
<protein>
    <submittedName>
        <fullName evidence="3">Phage major capsid protein</fullName>
    </submittedName>
</protein>
<feature type="domain" description="Phage capsid-like C-terminal" evidence="2">
    <location>
        <begin position="87"/>
        <end position="292"/>
    </location>
</feature>
<evidence type="ECO:0000256" key="1">
    <source>
        <dbReference type="ARBA" id="ARBA00004328"/>
    </source>
</evidence>